<dbReference type="EMBL" id="JBHTLK010000047">
    <property type="protein sequence ID" value="MFD1147824.1"/>
    <property type="molecule type" value="Genomic_DNA"/>
</dbReference>
<evidence type="ECO:0000313" key="9">
    <source>
        <dbReference type="EMBL" id="MFD1147824.1"/>
    </source>
</evidence>
<dbReference type="Proteomes" id="UP001597168">
    <property type="component" value="Unassembled WGS sequence"/>
</dbReference>
<dbReference type="SUPFAM" id="SSF88659">
    <property type="entry name" value="Sigma3 and sigma4 domains of RNA polymerase sigma factors"/>
    <property type="match status" value="1"/>
</dbReference>
<keyword evidence="5" id="KW-0804">Transcription</keyword>
<dbReference type="RefSeq" id="WP_380723277.1">
    <property type="nucleotide sequence ID" value="NZ_JBHTLK010000047.1"/>
</dbReference>
<keyword evidence="4" id="KW-0238">DNA-binding</keyword>
<feature type="compositionally biased region" description="Low complexity" evidence="6">
    <location>
        <begin position="363"/>
        <end position="375"/>
    </location>
</feature>
<sequence length="488" mass="50179">MAGDADFDRELLARVRAGDDGAFGELFTRHADAVRRFALRHVREHAEADDLTAEAFFRVLQAIRRGNGPTDHVRTYLLTVARRVAWEWSGRRRDVPVEDEELSRRVEPFPDVTANRPEHTLISRAFTSLPERWRTVLWQVEVEGERPAAVAPHFGLSPNAMAALARRAREGLRAAYLQAHLSQDAGPRACSSVVAKLGTYTAGGAQGSEQKRIRKHLQACSSCNALHAELTEVCSTLRAHAASIAVPVAATALLAPSVLGPTGVASGVLGPAVLGKAALLTGRVKLVLAAAASAAAVGVLGVLAGTFTGGPGPGLVEAGPNGGPDQHVLALCSTSETTTVTGTATSATSPRPEARQVGHTRTTRPTSATTSATSSGEVLAAASQPGTTGSTAPAEPRALVADPSARPPSDSDSALLATTGSTAPDGTSTRNTATKGSAPKSTTATTATATTAAATTQRNASTTTAPTKPATTPTTVTLHPTPSALTPA</sequence>
<evidence type="ECO:0000256" key="5">
    <source>
        <dbReference type="ARBA" id="ARBA00023163"/>
    </source>
</evidence>
<feature type="compositionally biased region" description="Low complexity" evidence="6">
    <location>
        <begin position="337"/>
        <end position="349"/>
    </location>
</feature>
<feature type="compositionally biased region" description="Low complexity" evidence="6">
    <location>
        <begin position="401"/>
        <end position="414"/>
    </location>
</feature>
<evidence type="ECO:0000259" key="8">
    <source>
        <dbReference type="Pfam" id="PF13490"/>
    </source>
</evidence>
<gene>
    <name evidence="9" type="ORF">ACFQ3T_11860</name>
</gene>
<reference evidence="10" key="1">
    <citation type="journal article" date="2019" name="Int. J. Syst. Evol. Microbiol.">
        <title>The Global Catalogue of Microorganisms (GCM) 10K type strain sequencing project: providing services to taxonomists for standard genome sequencing and annotation.</title>
        <authorList>
            <consortium name="The Broad Institute Genomics Platform"/>
            <consortium name="The Broad Institute Genome Sequencing Center for Infectious Disease"/>
            <person name="Wu L."/>
            <person name="Ma J."/>
        </authorList>
    </citation>
    <scope>NUCLEOTIDE SEQUENCE [LARGE SCALE GENOMIC DNA]</scope>
    <source>
        <strain evidence="10">CCUG 60214</strain>
    </source>
</reference>
<dbReference type="NCBIfam" id="TIGR02937">
    <property type="entry name" value="sigma70-ECF"/>
    <property type="match status" value="1"/>
</dbReference>
<dbReference type="InterPro" id="IPR013325">
    <property type="entry name" value="RNA_pol_sigma_r2"/>
</dbReference>
<evidence type="ECO:0000256" key="2">
    <source>
        <dbReference type="ARBA" id="ARBA00023015"/>
    </source>
</evidence>
<keyword evidence="2" id="KW-0805">Transcription regulation</keyword>
<keyword evidence="3" id="KW-0731">Sigma factor</keyword>
<evidence type="ECO:0000256" key="6">
    <source>
        <dbReference type="SAM" id="MobiDB-lite"/>
    </source>
</evidence>
<dbReference type="InterPro" id="IPR039425">
    <property type="entry name" value="RNA_pol_sigma-70-like"/>
</dbReference>
<keyword evidence="10" id="KW-1185">Reference proteome</keyword>
<comment type="caution">
    <text evidence="9">The sequence shown here is derived from an EMBL/GenBank/DDBJ whole genome shotgun (WGS) entry which is preliminary data.</text>
</comment>
<dbReference type="Pfam" id="PF13490">
    <property type="entry name" value="zf-HC2"/>
    <property type="match status" value="1"/>
</dbReference>
<dbReference type="Pfam" id="PF04542">
    <property type="entry name" value="Sigma70_r2"/>
    <property type="match status" value="1"/>
</dbReference>
<proteinExistence type="inferred from homology"/>
<dbReference type="InterPro" id="IPR013324">
    <property type="entry name" value="RNA_pol_sigma_r3/r4-like"/>
</dbReference>
<dbReference type="InterPro" id="IPR036388">
    <property type="entry name" value="WH-like_DNA-bd_sf"/>
</dbReference>
<comment type="similarity">
    <text evidence="1">Belongs to the sigma-70 factor family. ECF subfamily.</text>
</comment>
<dbReference type="InterPro" id="IPR027383">
    <property type="entry name" value="Znf_put"/>
</dbReference>
<organism evidence="9 10">
    <name type="scientific">Saccharothrix hoggarensis</name>
    <dbReference type="NCBI Taxonomy" id="913853"/>
    <lineage>
        <taxon>Bacteria</taxon>
        <taxon>Bacillati</taxon>
        <taxon>Actinomycetota</taxon>
        <taxon>Actinomycetes</taxon>
        <taxon>Pseudonocardiales</taxon>
        <taxon>Pseudonocardiaceae</taxon>
        <taxon>Saccharothrix</taxon>
    </lineage>
</organism>
<dbReference type="InterPro" id="IPR014284">
    <property type="entry name" value="RNA_pol_sigma-70_dom"/>
</dbReference>
<feature type="domain" description="RNA polymerase sigma-70 region 2" evidence="7">
    <location>
        <begin position="26"/>
        <end position="85"/>
    </location>
</feature>
<feature type="domain" description="Putative zinc-finger" evidence="8">
    <location>
        <begin position="190"/>
        <end position="223"/>
    </location>
</feature>
<dbReference type="SUPFAM" id="SSF88946">
    <property type="entry name" value="Sigma2 domain of RNA polymerase sigma factors"/>
    <property type="match status" value="1"/>
</dbReference>
<evidence type="ECO:0000256" key="4">
    <source>
        <dbReference type="ARBA" id="ARBA00023125"/>
    </source>
</evidence>
<feature type="compositionally biased region" description="Low complexity" evidence="6">
    <location>
        <begin position="432"/>
        <end position="482"/>
    </location>
</feature>
<dbReference type="Gene3D" id="1.10.1740.10">
    <property type="match status" value="1"/>
</dbReference>
<evidence type="ECO:0000256" key="1">
    <source>
        <dbReference type="ARBA" id="ARBA00010641"/>
    </source>
</evidence>
<dbReference type="PANTHER" id="PTHR43133">
    <property type="entry name" value="RNA POLYMERASE ECF-TYPE SIGMA FACTO"/>
    <property type="match status" value="1"/>
</dbReference>
<protein>
    <submittedName>
        <fullName evidence="9">Sigma-70 family RNA polymerase sigma factor</fullName>
    </submittedName>
</protein>
<dbReference type="InterPro" id="IPR007627">
    <property type="entry name" value="RNA_pol_sigma70_r2"/>
</dbReference>
<accession>A0ABW3QSL8</accession>
<evidence type="ECO:0000256" key="3">
    <source>
        <dbReference type="ARBA" id="ARBA00023082"/>
    </source>
</evidence>
<feature type="compositionally biased region" description="Polar residues" evidence="6">
    <location>
        <begin position="416"/>
        <end position="431"/>
    </location>
</feature>
<dbReference type="Gene3D" id="1.10.10.10">
    <property type="entry name" value="Winged helix-like DNA-binding domain superfamily/Winged helix DNA-binding domain"/>
    <property type="match status" value="1"/>
</dbReference>
<name>A0ABW3QSL8_9PSEU</name>
<evidence type="ECO:0000313" key="10">
    <source>
        <dbReference type="Proteomes" id="UP001597168"/>
    </source>
</evidence>
<feature type="region of interest" description="Disordered" evidence="6">
    <location>
        <begin position="337"/>
        <end position="488"/>
    </location>
</feature>
<dbReference type="PANTHER" id="PTHR43133:SF8">
    <property type="entry name" value="RNA POLYMERASE SIGMA FACTOR HI_1459-RELATED"/>
    <property type="match status" value="1"/>
</dbReference>
<evidence type="ECO:0000259" key="7">
    <source>
        <dbReference type="Pfam" id="PF04542"/>
    </source>
</evidence>